<feature type="region of interest" description="Disordered" evidence="1">
    <location>
        <begin position="96"/>
        <end position="117"/>
    </location>
</feature>
<name>R9TB89_METII</name>
<reference evidence="2 3" key="1">
    <citation type="journal article" date="2013" name="Genome Announc.">
        <title>Genome sequence of 'Candidatus Methanomassiliicoccus intestinalis' Issoire-Mx1, a third thermoplasmatales-related methanogenic archaeon from human feces.</title>
        <authorList>
            <person name="Borrel G."/>
            <person name="Harris H.M."/>
            <person name="Parisot N."/>
            <person name="Gaci N."/>
            <person name="Tottey W."/>
            <person name="Mihajlovski A."/>
            <person name="Deane J."/>
            <person name="Gribaldo S."/>
            <person name="Bardot O."/>
            <person name="Peyretaillade E."/>
            <person name="Peyret P."/>
            <person name="O'Toole P.W."/>
            <person name="Brugere J.F."/>
        </authorList>
    </citation>
    <scope>NUCLEOTIDE SEQUENCE [LARGE SCALE GENOMIC DNA]</scope>
    <source>
        <strain evidence="2 3">Issoire-Mx1</strain>
    </source>
</reference>
<dbReference type="STRING" id="1295009.MMINT_16840"/>
<gene>
    <name evidence="2" type="ORF">MMINT_16840</name>
</gene>
<dbReference type="AlphaFoldDB" id="R9TB89"/>
<proteinExistence type="predicted"/>
<evidence type="ECO:0000313" key="3">
    <source>
        <dbReference type="Proteomes" id="UP000014070"/>
    </source>
</evidence>
<feature type="compositionally biased region" description="Basic residues" evidence="1">
    <location>
        <begin position="106"/>
        <end position="117"/>
    </location>
</feature>
<evidence type="ECO:0000256" key="1">
    <source>
        <dbReference type="SAM" id="MobiDB-lite"/>
    </source>
</evidence>
<dbReference type="Proteomes" id="UP000014070">
    <property type="component" value="Chromosome"/>
</dbReference>
<evidence type="ECO:0000313" key="2">
    <source>
        <dbReference type="EMBL" id="AGN26976.1"/>
    </source>
</evidence>
<dbReference type="HOGENOM" id="CLU_2079306_0_0_2"/>
<protein>
    <submittedName>
        <fullName evidence="2">Uncharacterized protein</fullName>
    </submittedName>
</protein>
<accession>R9TB89</accession>
<dbReference type="EMBL" id="CP005934">
    <property type="protein sequence ID" value="AGN26976.1"/>
    <property type="molecule type" value="Genomic_DNA"/>
</dbReference>
<organism evidence="2 3">
    <name type="scientific">Methanomassiliicoccus intestinalis (strain Issoire-Mx1)</name>
    <dbReference type="NCBI Taxonomy" id="1295009"/>
    <lineage>
        <taxon>Archaea</taxon>
        <taxon>Methanobacteriati</taxon>
        <taxon>Thermoplasmatota</taxon>
        <taxon>Thermoplasmata</taxon>
        <taxon>Methanomassiliicoccales</taxon>
        <taxon>Methanomassiliicoccaceae</taxon>
        <taxon>Methanomassiliicoccus</taxon>
    </lineage>
</organism>
<sequence>MVKTKRKSIISKSKSSSKPKLKQNERKLSAKDQNALAKISSKEKEARKKYGGKHPAKLRDDRYTDMATIDGDIMIYLDTSAVPDVRISVYEGATKRSGGKHEVKRAARTGVWRRRVQ</sequence>
<dbReference type="RefSeq" id="WP_020449501.1">
    <property type="nucleotide sequence ID" value="NC_021353.1"/>
</dbReference>
<feature type="compositionally biased region" description="Basic residues" evidence="1">
    <location>
        <begin position="1"/>
        <end position="21"/>
    </location>
</feature>
<feature type="region of interest" description="Disordered" evidence="1">
    <location>
        <begin position="1"/>
        <end position="58"/>
    </location>
</feature>
<dbReference type="GeneID" id="41324046"/>
<dbReference type="InParanoid" id="R9TB89"/>
<keyword evidence="3" id="KW-1185">Reference proteome</keyword>
<dbReference type="KEGG" id="mer:MMINT_16840"/>